<dbReference type="InterPro" id="IPR000531">
    <property type="entry name" value="Beta-barrel_TonB"/>
</dbReference>
<comment type="similarity">
    <text evidence="8 9">Belongs to the TonB-dependent receptor family.</text>
</comment>
<evidence type="ECO:0000259" key="11">
    <source>
        <dbReference type="Pfam" id="PF00593"/>
    </source>
</evidence>
<dbReference type="PROSITE" id="PS52016">
    <property type="entry name" value="TONB_DEPENDENT_REC_3"/>
    <property type="match status" value="1"/>
</dbReference>
<dbReference type="Proteomes" id="UP001204376">
    <property type="component" value="Unassembled WGS sequence"/>
</dbReference>
<dbReference type="RefSeq" id="WP_256540933.1">
    <property type="nucleotide sequence ID" value="NZ_JANHOH010000009.1"/>
</dbReference>
<dbReference type="Gene3D" id="2.40.170.20">
    <property type="entry name" value="TonB-dependent receptor, beta-barrel domain"/>
    <property type="match status" value="1"/>
</dbReference>
<reference evidence="13 14" key="1">
    <citation type="submission" date="2022-07" db="EMBL/GenBank/DDBJ databases">
        <title>Mucilaginibacter sp. JC4.</title>
        <authorList>
            <person name="Le V."/>
            <person name="Ko S.-R."/>
            <person name="Ahn C.-Y."/>
            <person name="Oh H.-M."/>
        </authorList>
    </citation>
    <scope>NUCLEOTIDE SEQUENCE [LARGE SCALE GENOMIC DNA]</scope>
    <source>
        <strain evidence="13 14">JC4</strain>
    </source>
</reference>
<keyword evidence="5 9" id="KW-0798">TonB box</keyword>
<dbReference type="InterPro" id="IPR037066">
    <property type="entry name" value="Plug_dom_sf"/>
</dbReference>
<dbReference type="InterPro" id="IPR008969">
    <property type="entry name" value="CarboxyPept-like_regulatory"/>
</dbReference>
<protein>
    <submittedName>
        <fullName evidence="13">TonB-dependent receptor</fullName>
    </submittedName>
</protein>
<dbReference type="InterPro" id="IPR039426">
    <property type="entry name" value="TonB-dep_rcpt-like"/>
</dbReference>
<evidence type="ECO:0000259" key="12">
    <source>
        <dbReference type="Pfam" id="PF07715"/>
    </source>
</evidence>
<dbReference type="Pfam" id="PF00593">
    <property type="entry name" value="TonB_dep_Rec_b-barrel"/>
    <property type="match status" value="1"/>
</dbReference>
<keyword evidence="6 8" id="KW-0472">Membrane</keyword>
<dbReference type="InterPro" id="IPR012910">
    <property type="entry name" value="Plug_dom"/>
</dbReference>
<dbReference type="EMBL" id="JANHOH010000009">
    <property type="protein sequence ID" value="MCQ6960751.1"/>
    <property type="molecule type" value="Genomic_DNA"/>
</dbReference>
<proteinExistence type="inferred from homology"/>
<keyword evidence="3 8" id="KW-1134">Transmembrane beta strand</keyword>
<accession>A0ABT1T803</accession>
<comment type="subcellular location">
    <subcellularLocation>
        <location evidence="1 8">Cell outer membrane</location>
        <topology evidence="1 8">Multi-pass membrane protein</topology>
    </subcellularLocation>
</comment>
<dbReference type="InterPro" id="IPR023997">
    <property type="entry name" value="TonB-dep_OMP_SusC/RagA_CS"/>
</dbReference>
<feature type="domain" description="TonB-dependent receptor-like beta-barrel" evidence="11">
    <location>
        <begin position="444"/>
        <end position="865"/>
    </location>
</feature>
<sequence>MRKLLLIVPLVLLAVQVFAQTAYKGKVSEAKTREPIIGAVLFVQESGKSTVTDVNGNFTLQAQAGQTVRITYIGKETLNIKIVDEQSLANIQLQNADTQLNEVVVTGYQSQRKVDITGSVAVVNMKDIASIPTGNIISTLQGRVPGVNIASDGTPGGVGTSVGIRGITTINNGTPLYVIDGIQTRDNIATLLNPNDVESIQILKDAASASIYGTQAANGVIIITTKRAKKNDTRIDFSARVASQNFHTGIGMLNAQQWGDAYWAAYKNDGVKPSHDLYGNGDTPVIPEFINAAKTIRSGNTDWAKEVYNRATLQDYNVTVAKGSENGSSIFSLNYFDQDGLVKYTNFKRVNVRANTDYSFLSNRLRIGENVNITNWQEKLKPAGIEELTIAQHPLIPVYDINGGYAGPTQGVGDKPNPVRLLDQQKQNRANQWRIFGNMYIEAEPIKNLVLRSNYSINYRNGFFSTFEPKWHEGDRTVDVNAVTAENNYDRQWIWTNQASYQVKIGKHSINGLAGTEAKENYNEFLNARRENYLIQDLDYRYISAGDGKQTNGGLASRTAIESYFGKLNYAFDDKYLISGTVRRDASSRFGRNNNAGVFPGVSGAWRISQEQFLKKFSFINDLKLRASWGQNGNDLLDNEATYTKYSTNLTMGGYDIGGINRGIIPNGIIKDRSGNPNVKWEVSTQTNFGFDLSAMNNKLQVTLDYFIKDTKDMLIDRPYIAIIGEGGSIAYNGASLNNKGFEGLISWRDNVGKDFNYNITLTGSVYKNRVTDVPADIYYTFGGGNGSDKSIVGQPLGSWLGYRTNGLYTSADQLNDGINQPGKGLGRIRYVDVNGDKVINDKDREWLGSDQPKFFGGLNVSMTYKAFDFSFFVNGMVRDAYNNSKFYTDFFQLWTGNHGDRLLNAWTPSNSSSTIPALTAVNLNDEGRLSQYFIENGSYLKLKNIQLGYTLPAVVANRLKLRNLRVYLQGQDLITITGYKGADPEGLGYPYPLPRIFTAGLNFGF</sequence>
<feature type="chain" id="PRO_5045408395" evidence="10">
    <location>
        <begin position="20"/>
        <end position="1006"/>
    </location>
</feature>
<keyword evidence="2 8" id="KW-0813">Transport</keyword>
<comment type="caution">
    <text evidence="13">The sequence shown here is derived from an EMBL/GenBank/DDBJ whole genome shotgun (WGS) entry which is preliminary data.</text>
</comment>
<keyword evidence="14" id="KW-1185">Reference proteome</keyword>
<evidence type="ECO:0000256" key="8">
    <source>
        <dbReference type="PROSITE-ProRule" id="PRU01360"/>
    </source>
</evidence>
<evidence type="ECO:0000256" key="3">
    <source>
        <dbReference type="ARBA" id="ARBA00022452"/>
    </source>
</evidence>
<organism evidence="13 14">
    <name type="scientific">Mucilaginibacter aquariorum</name>
    <dbReference type="NCBI Taxonomy" id="2967225"/>
    <lineage>
        <taxon>Bacteria</taxon>
        <taxon>Pseudomonadati</taxon>
        <taxon>Bacteroidota</taxon>
        <taxon>Sphingobacteriia</taxon>
        <taxon>Sphingobacteriales</taxon>
        <taxon>Sphingobacteriaceae</taxon>
        <taxon>Mucilaginibacter</taxon>
    </lineage>
</organism>
<dbReference type="InterPro" id="IPR023996">
    <property type="entry name" value="TonB-dep_OMP_SusC/RagA"/>
</dbReference>
<keyword evidence="7 8" id="KW-0998">Cell outer membrane</keyword>
<dbReference type="Pfam" id="PF07715">
    <property type="entry name" value="Plug"/>
    <property type="match status" value="1"/>
</dbReference>
<keyword evidence="4 8" id="KW-0812">Transmembrane</keyword>
<name>A0ABT1T803_9SPHI</name>
<keyword evidence="10" id="KW-0732">Signal</keyword>
<evidence type="ECO:0000256" key="9">
    <source>
        <dbReference type="RuleBase" id="RU003357"/>
    </source>
</evidence>
<evidence type="ECO:0000256" key="6">
    <source>
        <dbReference type="ARBA" id="ARBA00023136"/>
    </source>
</evidence>
<dbReference type="Gene3D" id="2.170.130.10">
    <property type="entry name" value="TonB-dependent receptor, plug domain"/>
    <property type="match status" value="1"/>
</dbReference>
<gene>
    <name evidence="13" type="ORF">NPE20_22415</name>
</gene>
<keyword evidence="13" id="KW-0675">Receptor</keyword>
<dbReference type="Pfam" id="PF13715">
    <property type="entry name" value="CarbopepD_reg_2"/>
    <property type="match status" value="1"/>
</dbReference>
<dbReference type="SUPFAM" id="SSF49464">
    <property type="entry name" value="Carboxypeptidase regulatory domain-like"/>
    <property type="match status" value="1"/>
</dbReference>
<dbReference type="InterPro" id="IPR036942">
    <property type="entry name" value="Beta-barrel_TonB_sf"/>
</dbReference>
<dbReference type="SUPFAM" id="SSF56935">
    <property type="entry name" value="Porins"/>
    <property type="match status" value="1"/>
</dbReference>
<evidence type="ECO:0000256" key="1">
    <source>
        <dbReference type="ARBA" id="ARBA00004571"/>
    </source>
</evidence>
<evidence type="ECO:0000256" key="5">
    <source>
        <dbReference type="ARBA" id="ARBA00023077"/>
    </source>
</evidence>
<evidence type="ECO:0000313" key="13">
    <source>
        <dbReference type="EMBL" id="MCQ6960751.1"/>
    </source>
</evidence>
<dbReference type="NCBIfam" id="TIGR04057">
    <property type="entry name" value="SusC_RagA_signa"/>
    <property type="match status" value="1"/>
</dbReference>
<feature type="domain" description="TonB-dependent receptor plug" evidence="12">
    <location>
        <begin position="113"/>
        <end position="220"/>
    </location>
</feature>
<evidence type="ECO:0000313" key="14">
    <source>
        <dbReference type="Proteomes" id="UP001204376"/>
    </source>
</evidence>
<dbReference type="NCBIfam" id="TIGR04056">
    <property type="entry name" value="OMP_RagA_SusC"/>
    <property type="match status" value="1"/>
</dbReference>
<feature type="signal peptide" evidence="10">
    <location>
        <begin position="1"/>
        <end position="19"/>
    </location>
</feature>
<evidence type="ECO:0000256" key="4">
    <source>
        <dbReference type="ARBA" id="ARBA00022692"/>
    </source>
</evidence>
<evidence type="ECO:0000256" key="2">
    <source>
        <dbReference type="ARBA" id="ARBA00022448"/>
    </source>
</evidence>
<evidence type="ECO:0000256" key="7">
    <source>
        <dbReference type="ARBA" id="ARBA00023237"/>
    </source>
</evidence>
<evidence type="ECO:0000256" key="10">
    <source>
        <dbReference type="SAM" id="SignalP"/>
    </source>
</evidence>